<evidence type="ECO:0000313" key="2">
    <source>
        <dbReference type="EMBL" id="SPX56038.1"/>
    </source>
</evidence>
<dbReference type="EMBL" id="UASN01000020">
    <property type="protein sequence ID" value="SPX56038.1"/>
    <property type="molecule type" value="Genomic_DNA"/>
</dbReference>
<evidence type="ECO:0000256" key="1">
    <source>
        <dbReference type="SAM" id="SignalP"/>
    </source>
</evidence>
<protein>
    <submittedName>
        <fullName evidence="2">Nitrate/sulfonate/bicarbonate ABC transporter periplasmic protein</fullName>
    </submittedName>
</protein>
<dbReference type="Gene3D" id="3.40.190.10">
    <property type="entry name" value="Periplasmic binding protein-like II"/>
    <property type="match status" value="2"/>
</dbReference>
<feature type="chain" id="PRO_5015861121" evidence="1">
    <location>
        <begin position="25"/>
        <end position="118"/>
    </location>
</feature>
<dbReference type="Proteomes" id="UP000251123">
    <property type="component" value="Unassembled WGS sequence"/>
</dbReference>
<name>A0A2X1QME3_KLEPN</name>
<organism evidence="2 3">
    <name type="scientific">Klebsiella pneumoniae</name>
    <dbReference type="NCBI Taxonomy" id="573"/>
    <lineage>
        <taxon>Bacteria</taxon>
        <taxon>Pseudomonadati</taxon>
        <taxon>Pseudomonadota</taxon>
        <taxon>Gammaproteobacteria</taxon>
        <taxon>Enterobacterales</taxon>
        <taxon>Enterobacteriaceae</taxon>
        <taxon>Klebsiella/Raoultella group</taxon>
        <taxon>Klebsiella</taxon>
        <taxon>Klebsiella pneumoniae complex</taxon>
    </lineage>
</organism>
<keyword evidence="1" id="KW-0732">Signal</keyword>
<dbReference type="AlphaFoldDB" id="A0A2X1QME3"/>
<feature type="signal peptide" evidence="1">
    <location>
        <begin position="1"/>
        <end position="24"/>
    </location>
</feature>
<proteinExistence type="predicted"/>
<sequence>MRLSFSGRVAAALMLLALGGYATAQERLTLRIADQKGGMRSQLEAANALQNLPYDIKWAEFPAAAPLAEALNAGAVDAGIIGDAPLLFALANGAPVKAIAVDKSNPAGTAVLVSPAAR</sequence>
<dbReference type="SUPFAM" id="SSF53850">
    <property type="entry name" value="Periplasmic binding protein-like II"/>
    <property type="match status" value="1"/>
</dbReference>
<reference evidence="2 3" key="1">
    <citation type="submission" date="2018-06" db="EMBL/GenBank/DDBJ databases">
        <authorList>
            <consortium name="Pathogen Informatics"/>
            <person name="Doyle S."/>
        </authorList>
    </citation>
    <scope>NUCLEOTIDE SEQUENCE [LARGE SCALE GENOMIC DNA]</scope>
    <source>
        <strain evidence="2 3">NCTC9601</strain>
    </source>
</reference>
<accession>A0A2X1QME3</accession>
<dbReference type="PANTHER" id="PTHR30024:SF48">
    <property type="entry name" value="ABC TRANSPORTER SUBSTRATE-BINDING PROTEIN"/>
    <property type="match status" value="1"/>
</dbReference>
<gene>
    <name evidence="2" type="primary">ssuA_4</name>
    <name evidence="2" type="ORF">NCTC9601_03226</name>
</gene>
<dbReference type="PANTHER" id="PTHR30024">
    <property type="entry name" value="ALIPHATIC SULFONATES-BINDING PROTEIN-RELATED"/>
    <property type="match status" value="1"/>
</dbReference>
<evidence type="ECO:0000313" key="3">
    <source>
        <dbReference type="Proteomes" id="UP000251123"/>
    </source>
</evidence>